<dbReference type="InterPro" id="IPR052240">
    <property type="entry name" value="SAP_domain_ribonucleoprotein"/>
</dbReference>
<comment type="caution">
    <text evidence="5">The sequence shown here is derived from an EMBL/GenBank/DDBJ whole genome shotgun (WGS) entry which is preliminary data.</text>
</comment>
<dbReference type="OrthoDB" id="445357at2759"/>
<dbReference type="GO" id="GO:0016973">
    <property type="term" value="P:poly(A)+ mRNA export from nucleus"/>
    <property type="evidence" value="ECO:0007669"/>
    <property type="project" value="TreeGrafter"/>
</dbReference>
<dbReference type="Pfam" id="PF18592">
    <property type="entry name" value="Tho1_MOS11_C"/>
    <property type="match status" value="1"/>
</dbReference>
<dbReference type="AlphaFoldDB" id="A0A0F8U216"/>
<dbReference type="PANTHER" id="PTHR46551">
    <property type="entry name" value="SAP DOMAIN-CONTAINING RIBONUCLEOPROTEIN"/>
    <property type="match status" value="1"/>
</dbReference>
<feature type="compositionally biased region" description="Acidic residues" evidence="3">
    <location>
        <begin position="52"/>
        <end position="63"/>
    </location>
</feature>
<dbReference type="EMBL" id="JZBS01003747">
    <property type="protein sequence ID" value="KKK13764.1"/>
    <property type="molecule type" value="Genomic_DNA"/>
</dbReference>
<sequence>MATDYSKKTNAELVEILKSRSLPHTGKKADMVARLQEDDTKKDTAPAKTDIGDDVIDWEDDEVPAAKPAEAAAPAQDKPAATKPEEAKVETTEASQEGSEGTVTAAPETTAAPVEEKPAPNYSMGLSVTDMEEELKKRKARAEKFGVTDDSQAAIDDAEKKLERAKRFGAGAEATGNGTAAIGRLDQALPDEKSRKRGRGENDQGARGGKRRNFNGRNNFRHRGRGNRNQGQGPKRSGNATETTGPNWSEKDKAAMEARKKRFGA</sequence>
<dbReference type="InterPro" id="IPR040746">
    <property type="entry name" value="THO1_MOS11_C"/>
</dbReference>
<name>A0A0F8U216_9EURO</name>
<feature type="compositionally biased region" description="Low complexity" evidence="3">
    <location>
        <begin position="65"/>
        <end position="82"/>
    </location>
</feature>
<keyword evidence="6" id="KW-1185">Reference proteome</keyword>
<dbReference type="STRING" id="308745.A0A0F8U216"/>
<feature type="domain" description="SAP" evidence="4">
    <location>
        <begin position="5"/>
        <end position="39"/>
    </location>
</feature>
<gene>
    <name evidence="5" type="ORF">ARAM_007628</name>
</gene>
<dbReference type="InterPro" id="IPR036361">
    <property type="entry name" value="SAP_dom_sf"/>
</dbReference>
<evidence type="ECO:0000256" key="3">
    <source>
        <dbReference type="SAM" id="MobiDB-lite"/>
    </source>
</evidence>
<dbReference type="SMART" id="SM00513">
    <property type="entry name" value="SAP"/>
    <property type="match status" value="1"/>
</dbReference>
<comment type="similarity">
    <text evidence="2">Belongs to the SAP domain-containing ribonucleoprotein family.</text>
</comment>
<dbReference type="Proteomes" id="UP000034291">
    <property type="component" value="Unassembled WGS sequence"/>
</dbReference>
<feature type="compositionally biased region" description="Low complexity" evidence="3">
    <location>
        <begin position="169"/>
        <end position="183"/>
    </location>
</feature>
<feature type="region of interest" description="Disordered" evidence="3">
    <location>
        <begin position="168"/>
        <end position="265"/>
    </location>
</feature>
<feature type="compositionally biased region" description="Polar residues" evidence="3">
    <location>
        <begin position="238"/>
        <end position="247"/>
    </location>
</feature>
<evidence type="ECO:0000259" key="4">
    <source>
        <dbReference type="SMART" id="SM00513"/>
    </source>
</evidence>
<dbReference type="PANTHER" id="PTHR46551:SF1">
    <property type="entry name" value="SAP DOMAIN-CONTAINING RIBONUCLEOPROTEIN"/>
    <property type="match status" value="1"/>
</dbReference>
<evidence type="ECO:0000313" key="5">
    <source>
        <dbReference type="EMBL" id="KKK13764.1"/>
    </source>
</evidence>
<organism evidence="5 6">
    <name type="scientific">Aspergillus rambellii</name>
    <dbReference type="NCBI Taxonomy" id="308745"/>
    <lineage>
        <taxon>Eukaryota</taxon>
        <taxon>Fungi</taxon>
        <taxon>Dikarya</taxon>
        <taxon>Ascomycota</taxon>
        <taxon>Pezizomycotina</taxon>
        <taxon>Eurotiomycetes</taxon>
        <taxon>Eurotiomycetidae</taxon>
        <taxon>Eurotiales</taxon>
        <taxon>Aspergillaceae</taxon>
        <taxon>Aspergillus</taxon>
        <taxon>Aspergillus subgen. Nidulantes</taxon>
    </lineage>
</organism>
<dbReference type="SUPFAM" id="SSF68906">
    <property type="entry name" value="SAP domain"/>
    <property type="match status" value="1"/>
</dbReference>
<dbReference type="Gene3D" id="1.10.720.30">
    <property type="entry name" value="SAP domain"/>
    <property type="match status" value="1"/>
</dbReference>
<dbReference type="Pfam" id="PF02037">
    <property type="entry name" value="SAP"/>
    <property type="match status" value="1"/>
</dbReference>
<proteinExistence type="inferred from homology"/>
<feature type="compositionally biased region" description="Low complexity" evidence="3">
    <location>
        <begin position="100"/>
        <end position="113"/>
    </location>
</feature>
<feature type="compositionally biased region" description="Basic and acidic residues" evidence="3">
    <location>
        <begin position="190"/>
        <end position="204"/>
    </location>
</feature>
<feature type="compositionally biased region" description="Basic residues" evidence="3">
    <location>
        <begin position="208"/>
        <end position="226"/>
    </location>
</feature>
<protein>
    <recommendedName>
        <fullName evidence="4">SAP domain-containing protein</fullName>
    </recommendedName>
</protein>
<reference evidence="5 6" key="1">
    <citation type="submission" date="2015-02" db="EMBL/GenBank/DDBJ databases">
        <title>Draft Genome Sequences of Two Closely-Related Aflatoxigenic Aspergillus Species Obtained from the Cote d'Ivoire.</title>
        <authorList>
            <person name="Moore G.G."/>
            <person name="Beltz S.B."/>
            <person name="Mack B.M."/>
        </authorList>
    </citation>
    <scope>NUCLEOTIDE SEQUENCE [LARGE SCALE GENOMIC DNA]</scope>
    <source>
        <strain evidence="5 6">SRRC1468</strain>
    </source>
</reference>
<dbReference type="InterPro" id="IPR003034">
    <property type="entry name" value="SAP_dom"/>
</dbReference>
<evidence type="ECO:0000256" key="1">
    <source>
        <dbReference type="ARBA" id="ARBA00022553"/>
    </source>
</evidence>
<evidence type="ECO:0000313" key="6">
    <source>
        <dbReference type="Proteomes" id="UP000034291"/>
    </source>
</evidence>
<feature type="compositionally biased region" description="Basic and acidic residues" evidence="3">
    <location>
        <begin position="27"/>
        <end position="45"/>
    </location>
</feature>
<dbReference type="GO" id="GO:0005634">
    <property type="term" value="C:nucleus"/>
    <property type="evidence" value="ECO:0007669"/>
    <property type="project" value="TreeGrafter"/>
</dbReference>
<keyword evidence="1" id="KW-0597">Phosphoprotein</keyword>
<accession>A0A0F8U216</accession>
<evidence type="ECO:0000256" key="2">
    <source>
        <dbReference type="ARBA" id="ARBA00046328"/>
    </source>
</evidence>
<feature type="compositionally biased region" description="Basic and acidic residues" evidence="3">
    <location>
        <begin position="249"/>
        <end position="258"/>
    </location>
</feature>
<feature type="region of interest" description="Disordered" evidence="3">
    <location>
        <begin position="19"/>
        <end position="155"/>
    </location>
</feature>